<dbReference type="Proteomes" id="UP000476030">
    <property type="component" value="Unassembled WGS sequence"/>
</dbReference>
<evidence type="ECO:0000259" key="1">
    <source>
        <dbReference type="Pfam" id="PF09413"/>
    </source>
</evidence>
<protein>
    <submittedName>
        <fullName evidence="2">DUF2007 domain-containing protein</fullName>
    </submittedName>
</protein>
<sequence>MKELIRCNDPVLISYILALLEDERIEAIVLDEHTSILEGSIGAIPRRIMVTEEDHDRAKQILVDIGEGETQA</sequence>
<evidence type="ECO:0000313" key="2">
    <source>
        <dbReference type="EMBL" id="MZR32078.1"/>
    </source>
</evidence>
<comment type="caution">
    <text evidence="2">The sequence shown here is derived from an EMBL/GenBank/DDBJ whole genome shotgun (WGS) entry which is preliminary data.</text>
</comment>
<dbReference type="SUPFAM" id="SSF54913">
    <property type="entry name" value="GlnB-like"/>
    <property type="match status" value="1"/>
</dbReference>
<organism evidence="2 3">
    <name type="scientific">Sneathiella litorea</name>
    <dbReference type="NCBI Taxonomy" id="2606216"/>
    <lineage>
        <taxon>Bacteria</taxon>
        <taxon>Pseudomonadati</taxon>
        <taxon>Pseudomonadota</taxon>
        <taxon>Alphaproteobacteria</taxon>
        <taxon>Sneathiellales</taxon>
        <taxon>Sneathiellaceae</taxon>
        <taxon>Sneathiella</taxon>
    </lineage>
</organism>
<proteinExistence type="predicted"/>
<keyword evidence="3" id="KW-1185">Reference proteome</keyword>
<dbReference type="Gene3D" id="3.30.70.790">
    <property type="entry name" value="UreE, C-terminal domain"/>
    <property type="match status" value="1"/>
</dbReference>
<dbReference type="InterPro" id="IPR011322">
    <property type="entry name" value="N-reg_PII-like_a/b"/>
</dbReference>
<evidence type="ECO:0000313" key="3">
    <source>
        <dbReference type="Proteomes" id="UP000476030"/>
    </source>
</evidence>
<dbReference type="Pfam" id="PF09413">
    <property type="entry name" value="DUF2007"/>
    <property type="match status" value="1"/>
</dbReference>
<gene>
    <name evidence="2" type="ORF">GQE98_15675</name>
</gene>
<dbReference type="RefSeq" id="WP_161316653.1">
    <property type="nucleotide sequence ID" value="NZ_WTUW01000009.1"/>
</dbReference>
<feature type="domain" description="DUF2007" evidence="1">
    <location>
        <begin position="1"/>
        <end position="65"/>
    </location>
</feature>
<dbReference type="AlphaFoldDB" id="A0A6L8WAH9"/>
<reference evidence="2 3" key="1">
    <citation type="submission" date="2019-12" db="EMBL/GenBank/DDBJ databases">
        <title>Snethiella sp. nov. sp. isolated from sea sand.</title>
        <authorList>
            <person name="Kim J."/>
            <person name="Jeong S.E."/>
            <person name="Jung H.S."/>
            <person name="Jeon C.O."/>
        </authorList>
    </citation>
    <scope>NUCLEOTIDE SEQUENCE [LARGE SCALE GENOMIC DNA]</scope>
    <source>
        <strain evidence="2 3">DP05</strain>
    </source>
</reference>
<name>A0A6L8WAH9_9PROT</name>
<dbReference type="InterPro" id="IPR018551">
    <property type="entry name" value="DUF2007"/>
</dbReference>
<dbReference type="EMBL" id="WTUW01000009">
    <property type="protein sequence ID" value="MZR32078.1"/>
    <property type="molecule type" value="Genomic_DNA"/>
</dbReference>
<accession>A0A6L8WAH9</accession>